<organism evidence="1 2">
    <name type="scientific">Cronobacter sakazakii (strain ATCC BAA-894)</name>
    <name type="common">Enterobacter sakazakii</name>
    <dbReference type="NCBI Taxonomy" id="290339"/>
    <lineage>
        <taxon>Bacteria</taxon>
        <taxon>Pseudomonadati</taxon>
        <taxon>Pseudomonadota</taxon>
        <taxon>Gammaproteobacteria</taxon>
        <taxon>Enterobacterales</taxon>
        <taxon>Enterobacteriaceae</taxon>
        <taxon>Cronobacter</taxon>
    </lineage>
</organism>
<reference evidence="1 2" key="1">
    <citation type="journal article" date="2010" name="PLoS ONE">
        <title>Genome sequence of Cronobacter sakazakii BAA-894 and comparative genomic hybridization analysis with other Cronobacter species.</title>
        <authorList>
            <person name="Kucerova E."/>
            <person name="Clifton S.W."/>
            <person name="Xia X.Q."/>
            <person name="Long F."/>
            <person name="Porwollik S."/>
            <person name="Fulton L."/>
            <person name="Fronick C."/>
            <person name="Minx P."/>
            <person name="Kyung K."/>
            <person name="Warren W."/>
            <person name="Fulton R."/>
            <person name="Feng D."/>
            <person name="Wollam A."/>
            <person name="Shah N."/>
            <person name="Bhonagiri V."/>
            <person name="Nash W.E."/>
            <person name="Hallsworth-Pepin K."/>
            <person name="Wilson R.K."/>
            <person name="McClelland M."/>
            <person name="Forsythe S.J."/>
        </authorList>
    </citation>
    <scope>NUCLEOTIDE SEQUENCE [LARGE SCALE GENOMIC DNA]</scope>
    <source>
        <strain evidence="1 2">ATCC BAA-894</strain>
    </source>
</reference>
<evidence type="ECO:0000313" key="2">
    <source>
        <dbReference type="Proteomes" id="UP000000260"/>
    </source>
</evidence>
<name>A7MKJ7_CROS8</name>
<proteinExistence type="predicted"/>
<dbReference type="AntiFam" id="ANF00072">
    <property type="entry name" value="Shadow ORF (opposite TypA)"/>
</dbReference>
<dbReference type="Proteomes" id="UP000000260">
    <property type="component" value="Chromosome"/>
</dbReference>
<evidence type="ECO:0000313" key="1">
    <source>
        <dbReference type="EMBL" id="ABU79583.1"/>
    </source>
</evidence>
<dbReference type="KEGG" id="esa:ESA_04404"/>
<sequence length="394" mass="45008">MDQGNNHFDVVTRHYHLHAFRQFDGASHVSCTEVELRTVAFEERSMTAAFIFGQNVHFRFELGVRLDGARLSQYLTTFDFFTFDTTQQNTYVLARTAFVQQFAEHFNAGTGGFRGVFDAHDFNFFTNLDDTALYTTGNNGTTTRDGEYVFDRQQERLVNRTLRFRDVGIQVTCQFDDFRFPLSVAFQRFQSRTTNDRGVVAREVVLRQQLTHFHLNQFQQLFVINHVAFVQEHDDVRNAYLTTQQDVLTGLRHRAVSRSNNQDSTVHLSSTGDHVFHVVGVARAVNVRVVASRGVIFNVRGVDGDTTSFFFRRVIDLVECTSRTTVGFRQNGSDGSGQGSFTMVNVADSTDVDVRFCTFKFFFRHGYIPYYSAPSPRGHGTLVLTLRLICHGLR</sequence>
<keyword evidence="2" id="KW-1185">Reference proteome</keyword>
<protein>
    <submittedName>
        <fullName evidence="1">Uncharacterized protein</fullName>
    </submittedName>
</protein>
<dbReference type="HOGENOM" id="CLU_050844_0_0_6"/>
<accession>A7MKJ7</accession>
<dbReference type="AntiFam" id="ANF00225">
    <property type="entry name" value="Shadow ORF (opposite tuf)"/>
</dbReference>
<dbReference type="EMBL" id="CP000783">
    <property type="protein sequence ID" value="ABU79583.1"/>
    <property type="molecule type" value="Genomic_DNA"/>
</dbReference>
<dbReference type="AlphaFoldDB" id="A7MKJ7"/>
<gene>
    <name evidence="1" type="ordered locus">ESA_04404</name>
</gene>